<dbReference type="Pfam" id="PF02931">
    <property type="entry name" value="Neur_chan_LBD"/>
    <property type="match status" value="2"/>
</dbReference>
<keyword evidence="2 6" id="KW-0812">Transmembrane</keyword>
<feature type="compositionally biased region" description="Polar residues" evidence="5">
    <location>
        <begin position="1251"/>
        <end position="1261"/>
    </location>
</feature>
<keyword evidence="4 6" id="KW-0472">Membrane</keyword>
<reference evidence="10" key="1">
    <citation type="submission" date="2016-11" db="UniProtKB">
        <authorList>
            <consortium name="WormBaseParasite"/>
        </authorList>
    </citation>
    <scope>IDENTIFICATION</scope>
</reference>
<dbReference type="InterPro" id="IPR006029">
    <property type="entry name" value="Neurotrans-gated_channel_TM"/>
</dbReference>
<dbReference type="PANTHER" id="PTHR18945">
    <property type="entry name" value="NEUROTRANSMITTER GATED ION CHANNEL"/>
    <property type="match status" value="1"/>
</dbReference>
<evidence type="ECO:0000259" key="7">
    <source>
        <dbReference type="Pfam" id="PF02931"/>
    </source>
</evidence>
<feature type="compositionally biased region" description="Acidic residues" evidence="5">
    <location>
        <begin position="602"/>
        <end position="614"/>
    </location>
</feature>
<dbReference type="GO" id="GO:0004888">
    <property type="term" value="F:transmembrane signaling receptor activity"/>
    <property type="evidence" value="ECO:0007669"/>
    <property type="project" value="InterPro"/>
</dbReference>
<feature type="transmembrane region" description="Helical" evidence="6">
    <location>
        <begin position="1662"/>
        <end position="1685"/>
    </location>
</feature>
<feature type="compositionally biased region" description="Basic and acidic residues" evidence="5">
    <location>
        <begin position="707"/>
        <end position="720"/>
    </location>
</feature>
<dbReference type="InterPro" id="IPR036734">
    <property type="entry name" value="Neur_chan_lig-bd_sf"/>
</dbReference>
<feature type="compositionally biased region" description="Polar residues" evidence="5">
    <location>
        <begin position="630"/>
        <end position="644"/>
    </location>
</feature>
<dbReference type="SUPFAM" id="SSF90112">
    <property type="entry name" value="Neurotransmitter-gated ion-channel transmembrane pore"/>
    <property type="match status" value="1"/>
</dbReference>
<feature type="compositionally biased region" description="Low complexity" evidence="5">
    <location>
        <begin position="777"/>
        <end position="791"/>
    </location>
</feature>
<feature type="region of interest" description="Disordered" evidence="5">
    <location>
        <begin position="1734"/>
        <end position="1763"/>
    </location>
</feature>
<dbReference type="WBParaSite" id="maker-uti_cns_0002325-snap-gene-0.2-mRNA-1">
    <property type="protein sequence ID" value="maker-uti_cns_0002325-snap-gene-0.2-mRNA-1"/>
    <property type="gene ID" value="maker-uti_cns_0002325-snap-gene-0.2"/>
</dbReference>
<dbReference type="Proteomes" id="UP000095280">
    <property type="component" value="Unplaced"/>
</dbReference>
<proteinExistence type="predicted"/>
<evidence type="ECO:0000259" key="8">
    <source>
        <dbReference type="Pfam" id="PF02932"/>
    </source>
</evidence>
<feature type="region of interest" description="Disordered" evidence="5">
    <location>
        <begin position="965"/>
        <end position="1335"/>
    </location>
</feature>
<dbReference type="Gene3D" id="2.70.170.10">
    <property type="entry name" value="Neurotransmitter-gated ion-channel ligand-binding domain"/>
    <property type="match status" value="2"/>
</dbReference>
<feature type="compositionally biased region" description="Basic and acidic residues" evidence="5">
    <location>
        <begin position="1040"/>
        <end position="1068"/>
    </location>
</feature>
<accession>A0A1I8GM48</accession>
<feature type="compositionally biased region" description="Basic and acidic residues" evidence="5">
    <location>
        <begin position="1321"/>
        <end position="1332"/>
    </location>
</feature>
<evidence type="ECO:0000256" key="6">
    <source>
        <dbReference type="SAM" id="Phobius"/>
    </source>
</evidence>
<dbReference type="Pfam" id="PF02932">
    <property type="entry name" value="Neur_chan_memb"/>
    <property type="match status" value="1"/>
</dbReference>
<dbReference type="GO" id="GO:0016020">
    <property type="term" value="C:membrane"/>
    <property type="evidence" value="ECO:0007669"/>
    <property type="project" value="UniProtKB-SubCell"/>
</dbReference>
<feature type="compositionally biased region" description="Basic and acidic residues" evidence="5">
    <location>
        <begin position="1185"/>
        <end position="1197"/>
    </location>
</feature>
<feature type="compositionally biased region" description="Basic and acidic residues" evidence="5">
    <location>
        <begin position="1230"/>
        <end position="1244"/>
    </location>
</feature>
<evidence type="ECO:0000256" key="3">
    <source>
        <dbReference type="ARBA" id="ARBA00022989"/>
    </source>
</evidence>
<feature type="compositionally biased region" description="Basic and acidic residues" evidence="5">
    <location>
        <begin position="1141"/>
        <end position="1153"/>
    </location>
</feature>
<dbReference type="PROSITE" id="PS00236">
    <property type="entry name" value="NEUROTR_ION_CHANNEL"/>
    <property type="match status" value="1"/>
</dbReference>
<feature type="domain" description="Neurotransmitter-gated ion-channel ligand-binding" evidence="7">
    <location>
        <begin position="1550"/>
        <end position="1660"/>
    </location>
</feature>
<feature type="domain" description="Neurotransmitter-gated ion-channel transmembrane" evidence="8">
    <location>
        <begin position="1668"/>
        <end position="1725"/>
    </location>
</feature>
<sequence>MPAVPAAAPSSTEPEPVSSHTSQQPSSAASATPTSAASSYDQQPLALVEIGILSAIVMVILVIALESHIDCCCCCCSCSGQEEVPQDVASLAASVAAAPARGNVAQAAAAQTVAVQPHQRSQQAAQKLEQAVQALSAELQPIIQSLHRETPLQHPQLNRMKRRERDDAVMRYEFVRRCVLCQPRLARLESGKENAVPWAIRGAQCVLLGFRLGRSGSGQESGCCLRPTAGRIRIWSRLPRAREIKRLLVHHASPLAIVSVLIKASHCQFFSSESEPEERPLIHLGNRLNHQCDHHYFLQDLVTIEGNVKVTTAQSLERLRGGQSARLRWCRQKLHIVNTETSEIPKEVENDQMYDLSDTSHTYPAILYMKYRYVVFYWEDARVSGQENHVNITVSTYAKFNDTVNNTMQMDLCNRYGNTWCSKPLASICMGPNSCSLQDDCFDLFSEPSRCSDFLWINGSLTIAGSSLRTTGWILRNLPWFALGAVPLVLVVALAKICSQRRDLDIDDDYEYKLSCSDHPDTAAYRNGDAVHGCLEGDEEVNEDEDEIGDEESSTSSDGEPSNRTARDPECDKGDGNGATYYSYPTAVVVTPATEKPSEAPTFDEQESSADPEESSPPPPPPRLSHRQSHQQQPEGSSANTNNRVLHRLTEVSLEDDEEEGAGANRKSANCDEDEEEEEFVNVEYLRQHPVLPPSSEAGRTVSGEYTKAESTDSPQRDSYTRLLSQPSPDTIKELLKPSPQQGPPSYDEALMGCKTATKADSSLVYAQLVLPPPNRSQPAGQSAAAAATPAASPPPSESLELQAVKAPKPARGTYDSNYIVVNRYSRQQFSQSMSARQLPVLCALLAALTAASIRASKVNNLGTAASGRGSDSGYSGSGRSDTINRLANQCLDHCLRRTCSNEQRVKEALLCGYDRTSRPVQDDSAQIRVHLAVALFHILDTVITSAVTRYSNSNVFLGRTAWSTEDQRSSGPNTEGPRSSGLTEGPREQRPKHTEGPEEQRPKHRRTRGSSAQTHRRTRGSSGPKTRRTEEAAAQTTEGPREQRPKTHEGPEEQRPKHTEGPEEQRSKYTKGPKGAAVQIHQRTRGSSGPNTPKRTRRSSGPNTPKDLREQRPKHTEGPEGTAVQIHQRTRGSSGPNTPKDPREQRPKHTEGPEEAAVQTHRRTRGSSGPNTPKDPRSSGPNTRRTEEQRPKHTEGPEGAAAQNTEGPEEAAAQTHRRTRGSSGPNTPKDPREQRPKHTEGPREAAVQIHQRTQGSSGPNTPKDPREQRPKHTKKDPTEQRPKHTKGPEGAAAQTHRRTRGTAVQIHQRTRGSSGPNTPKDPREQRPKHTEGAAIRWTDEYLNWDPADYNGTTNLHIPSSAIWTPDIVISNRCNTPLGRVPAVATVLADIGQVPAVATVLADIGQVPAVATVLADIGQVPAVATVLADIGQVPAVATVLADIGQVPAVATVLADIGQVPAVATVLADIGQVPAVATVQWQATKSGREAGKRWMAEAGSWSLKFPVLLPDSPSAVPNAPRSRAQALLFHRCRCLIISCLSVVRLADESSKKFMTTNVIVWNNGSVLWMFPAVVKVTCTLNVRYFPFDKQTCMTTFISWTYHLHEVDVWHDEEVDANKNYYVEDNQEWNVSGISFKRDVGFYACCPEPWPDVTIIVDMTRRSLFYVFNLIFPCLLMYLASFLGFFLPIESGEKVNLELTILLALVVFLLIVGDTLPPTPDAIPLVGPELHQRAAQSLPQWPRATCRRRGSREDGSQRQLSDPGG</sequence>
<feature type="region of interest" description="Disordered" evidence="5">
    <location>
        <begin position="539"/>
        <end position="579"/>
    </location>
</feature>
<dbReference type="InterPro" id="IPR006202">
    <property type="entry name" value="Neur_chan_lig-bd"/>
</dbReference>
<feature type="compositionally biased region" description="Polar residues" evidence="5">
    <location>
        <begin position="1306"/>
        <end position="1318"/>
    </location>
</feature>
<feature type="compositionally biased region" description="Acidic residues" evidence="5">
    <location>
        <begin position="671"/>
        <end position="681"/>
    </location>
</feature>
<dbReference type="InterPro" id="IPR038050">
    <property type="entry name" value="Neuro_actylchol_rec"/>
</dbReference>
<keyword evidence="9" id="KW-1185">Reference proteome</keyword>
<dbReference type="SUPFAM" id="SSF63712">
    <property type="entry name" value="Nicotinic receptor ligand binding domain-like"/>
    <property type="match status" value="2"/>
</dbReference>
<feature type="compositionally biased region" description="Polar residues" evidence="5">
    <location>
        <begin position="1086"/>
        <end position="1104"/>
    </location>
</feature>
<feature type="compositionally biased region" description="Polar residues" evidence="5">
    <location>
        <begin position="965"/>
        <end position="983"/>
    </location>
</feature>
<dbReference type="FunFam" id="2.70.170.10:FF:000060">
    <property type="entry name" value="Nicotinic acetylcholine receptor subunit alpha4"/>
    <property type="match status" value="1"/>
</dbReference>
<evidence type="ECO:0000313" key="9">
    <source>
        <dbReference type="Proteomes" id="UP000095280"/>
    </source>
</evidence>
<feature type="compositionally biased region" description="Basic and acidic residues" evidence="5">
    <location>
        <begin position="1107"/>
        <end position="1119"/>
    </location>
</feature>
<dbReference type="CDD" id="cd19051">
    <property type="entry name" value="LGIC_TM_cation"/>
    <property type="match status" value="1"/>
</dbReference>
<feature type="compositionally biased region" description="Acidic residues" evidence="5">
    <location>
        <begin position="539"/>
        <end position="553"/>
    </location>
</feature>
<feature type="compositionally biased region" description="Polar residues" evidence="5">
    <location>
        <begin position="1126"/>
        <end position="1138"/>
    </location>
</feature>
<evidence type="ECO:0000256" key="4">
    <source>
        <dbReference type="ARBA" id="ARBA00023136"/>
    </source>
</evidence>
<evidence type="ECO:0000256" key="5">
    <source>
        <dbReference type="SAM" id="MobiDB-lite"/>
    </source>
</evidence>
<evidence type="ECO:0000256" key="2">
    <source>
        <dbReference type="ARBA" id="ARBA00022692"/>
    </source>
</evidence>
<comment type="subcellular location">
    <subcellularLocation>
        <location evidence="1">Membrane</location>
        <topology evidence="1">Multi-pass membrane protein</topology>
    </subcellularLocation>
</comment>
<feature type="region of interest" description="Disordered" evidence="5">
    <location>
        <begin position="593"/>
        <end position="750"/>
    </location>
</feature>
<feature type="compositionally biased region" description="Basic and acidic residues" evidence="5">
    <location>
        <begin position="565"/>
        <end position="575"/>
    </location>
</feature>
<feature type="domain" description="Neurotransmitter-gated ion-channel ligand-binding" evidence="7">
    <location>
        <begin position="1336"/>
        <end position="1376"/>
    </location>
</feature>
<keyword evidence="3 6" id="KW-1133">Transmembrane helix</keyword>
<evidence type="ECO:0000313" key="10">
    <source>
        <dbReference type="WBParaSite" id="maker-uti_cns_0002325-snap-gene-0.2-mRNA-1"/>
    </source>
</evidence>
<dbReference type="InterPro" id="IPR006201">
    <property type="entry name" value="Neur_channel"/>
</dbReference>
<feature type="compositionally biased region" description="Basic and acidic residues" evidence="5">
    <location>
        <begin position="1264"/>
        <end position="1283"/>
    </location>
</feature>
<dbReference type="InterPro" id="IPR018000">
    <property type="entry name" value="Neurotransmitter_ion_chnl_CS"/>
</dbReference>
<dbReference type="InterPro" id="IPR036719">
    <property type="entry name" value="Neuro-gated_channel_TM_sf"/>
</dbReference>
<feature type="compositionally biased region" description="Basic and acidic residues" evidence="5">
    <location>
        <begin position="986"/>
        <end position="1002"/>
    </location>
</feature>
<feature type="transmembrane region" description="Helical" evidence="6">
    <location>
        <begin position="1697"/>
        <end position="1714"/>
    </location>
</feature>
<feature type="region of interest" description="Disordered" evidence="5">
    <location>
        <begin position="1"/>
        <end position="35"/>
    </location>
</feature>
<feature type="compositionally biased region" description="Basic residues" evidence="5">
    <location>
        <begin position="1003"/>
        <end position="1020"/>
    </location>
</feature>
<protein>
    <submittedName>
        <fullName evidence="10">Transmembrane protein 30A</fullName>
    </submittedName>
</protein>
<organism evidence="9 10">
    <name type="scientific">Macrostomum lignano</name>
    <dbReference type="NCBI Taxonomy" id="282301"/>
    <lineage>
        <taxon>Eukaryota</taxon>
        <taxon>Metazoa</taxon>
        <taxon>Spiralia</taxon>
        <taxon>Lophotrochozoa</taxon>
        <taxon>Platyhelminthes</taxon>
        <taxon>Rhabditophora</taxon>
        <taxon>Macrostomorpha</taxon>
        <taxon>Macrostomida</taxon>
        <taxon>Macrostomidae</taxon>
        <taxon>Macrostomum</taxon>
    </lineage>
</organism>
<feature type="region of interest" description="Disordered" evidence="5">
    <location>
        <begin position="771"/>
        <end position="800"/>
    </location>
</feature>
<dbReference type="GO" id="GO:0005230">
    <property type="term" value="F:extracellular ligand-gated monoatomic ion channel activity"/>
    <property type="evidence" value="ECO:0007669"/>
    <property type="project" value="InterPro"/>
</dbReference>
<name>A0A1I8GM48_9PLAT</name>
<dbReference type="Gene3D" id="1.20.58.390">
    <property type="entry name" value="Neurotransmitter-gated ion-channel transmembrane domain"/>
    <property type="match status" value="1"/>
</dbReference>
<evidence type="ECO:0000256" key="1">
    <source>
        <dbReference type="ARBA" id="ARBA00004141"/>
    </source>
</evidence>